<dbReference type="OrthoDB" id="504769at2"/>
<reference evidence="3 4" key="1">
    <citation type="submission" date="2016-10" db="EMBL/GenBank/DDBJ databases">
        <authorList>
            <person name="de Groot N.N."/>
        </authorList>
    </citation>
    <scope>NUCLEOTIDE SEQUENCE [LARGE SCALE GENOMIC DNA]</scope>
    <source>
        <strain evidence="3 4">CGMCC 1.8894</strain>
    </source>
</reference>
<evidence type="ECO:0000259" key="2">
    <source>
        <dbReference type="Pfam" id="PF12146"/>
    </source>
</evidence>
<dbReference type="STRING" id="564137.SAMN04488238_101229"/>
<evidence type="ECO:0000256" key="1">
    <source>
        <dbReference type="SAM" id="Phobius"/>
    </source>
</evidence>
<gene>
    <name evidence="3" type="ORF">SAMN04488238_101229</name>
</gene>
<feature type="transmembrane region" description="Helical" evidence="1">
    <location>
        <begin position="420"/>
        <end position="441"/>
    </location>
</feature>
<feature type="domain" description="Serine aminopeptidase S33" evidence="2">
    <location>
        <begin position="53"/>
        <end position="163"/>
    </location>
</feature>
<sequence>MTALRALTGVMALAIAALCIWQLERDRAGLVITALEGTGSTPATLFHRADATPAPLVVIAHGFAGSEQLMHPFALTLAQSGYLVATFDFMGHGRNPVPMSGDVTSVDGTTQLLMQEVGRVTDAALAHPLADGRVALLGHSMASDIVVRQSLADDRVTATVAVSMFSQAVTASTPANLLILVGDWEGMLKTEALRALHLADPDAVAGQTVGDPATGTGRRAVFAPMVEHVGVLYSMTSLTEAQAWLDATFGRMSEINALQRGGWIALLLVAVVALGWPLAGLLPAATTVAAPLSRGAFLITAGTPALLTPLVLWPFDTRFLPVLVADYLALHFAVYGALTLGLLAWMNRARLSGPHHWGRSLWIAAAVAVFGIAVFGGVMDRYVASFFPHAGRVPIIAAMALGAVPFMLGDAFLTMGGRAAIWRTVTVRALFLASLGLAVALDFERLFFLLIILPVILLFFILFGVMGGWVGRRSGLPAAGGIGLGLVLAWSLGVTFPLFV</sequence>
<feature type="transmembrane region" description="Helical" evidence="1">
    <location>
        <begin position="391"/>
        <end position="413"/>
    </location>
</feature>
<feature type="transmembrane region" description="Helical" evidence="1">
    <location>
        <begin position="261"/>
        <end position="284"/>
    </location>
</feature>
<proteinExistence type="predicted"/>
<dbReference type="AlphaFoldDB" id="A0A1H2R8Q1"/>
<evidence type="ECO:0000313" key="4">
    <source>
        <dbReference type="Proteomes" id="UP000198539"/>
    </source>
</evidence>
<dbReference type="SUPFAM" id="SSF53474">
    <property type="entry name" value="alpha/beta-Hydrolases"/>
    <property type="match status" value="1"/>
</dbReference>
<dbReference type="Pfam" id="PF12146">
    <property type="entry name" value="Hydrolase_4"/>
    <property type="match status" value="1"/>
</dbReference>
<keyword evidence="1" id="KW-0812">Transmembrane</keyword>
<evidence type="ECO:0000313" key="3">
    <source>
        <dbReference type="EMBL" id="SDW15751.1"/>
    </source>
</evidence>
<feature type="transmembrane region" description="Helical" evidence="1">
    <location>
        <begin position="357"/>
        <end position="379"/>
    </location>
</feature>
<keyword evidence="4" id="KW-1185">Reference proteome</keyword>
<dbReference type="Gene3D" id="3.40.50.1820">
    <property type="entry name" value="alpha/beta hydrolase"/>
    <property type="match status" value="1"/>
</dbReference>
<dbReference type="GO" id="GO:0016787">
    <property type="term" value="F:hydrolase activity"/>
    <property type="evidence" value="ECO:0007669"/>
    <property type="project" value="UniProtKB-KW"/>
</dbReference>
<dbReference type="InterPro" id="IPR029058">
    <property type="entry name" value="AB_hydrolase_fold"/>
</dbReference>
<feature type="transmembrane region" description="Helical" evidence="1">
    <location>
        <begin position="478"/>
        <end position="499"/>
    </location>
</feature>
<keyword evidence="1" id="KW-1133">Transmembrane helix</keyword>
<dbReference type="RefSeq" id="WP_092884546.1">
    <property type="nucleotide sequence ID" value="NZ_CP061498.1"/>
</dbReference>
<protein>
    <submittedName>
        <fullName evidence="3">Alpha/beta hydrolase family protein</fullName>
    </submittedName>
</protein>
<feature type="transmembrane region" description="Helical" evidence="1">
    <location>
        <begin position="447"/>
        <end position="471"/>
    </location>
</feature>
<keyword evidence="1" id="KW-0472">Membrane</keyword>
<name>A0A1H2R8Q1_9RHOB</name>
<feature type="transmembrane region" description="Helical" evidence="1">
    <location>
        <begin position="296"/>
        <end position="315"/>
    </location>
</feature>
<feature type="transmembrane region" description="Helical" evidence="1">
    <location>
        <begin position="327"/>
        <end position="345"/>
    </location>
</feature>
<dbReference type="InterPro" id="IPR022742">
    <property type="entry name" value="Hydrolase_4"/>
</dbReference>
<dbReference type="Proteomes" id="UP000198539">
    <property type="component" value="Unassembled WGS sequence"/>
</dbReference>
<organism evidence="3 4">
    <name type="scientific">Roseicitreum antarcticum</name>
    <dbReference type="NCBI Taxonomy" id="564137"/>
    <lineage>
        <taxon>Bacteria</taxon>
        <taxon>Pseudomonadati</taxon>
        <taxon>Pseudomonadota</taxon>
        <taxon>Alphaproteobacteria</taxon>
        <taxon>Rhodobacterales</taxon>
        <taxon>Paracoccaceae</taxon>
        <taxon>Roseicitreum</taxon>
    </lineage>
</organism>
<accession>A0A1H2R8Q1</accession>
<keyword evidence="3" id="KW-0378">Hydrolase</keyword>
<dbReference type="EMBL" id="FNOM01000001">
    <property type="protein sequence ID" value="SDW15751.1"/>
    <property type="molecule type" value="Genomic_DNA"/>
</dbReference>